<proteinExistence type="predicted"/>
<reference evidence="2" key="1">
    <citation type="submission" date="2023-07" db="EMBL/GenBank/DDBJ databases">
        <authorList>
            <consortium name="AG Swart"/>
            <person name="Singh M."/>
            <person name="Singh A."/>
            <person name="Seah K."/>
            <person name="Emmerich C."/>
        </authorList>
    </citation>
    <scope>NUCLEOTIDE SEQUENCE</scope>
    <source>
        <strain evidence="2">DP1</strain>
    </source>
</reference>
<evidence type="ECO:0000313" key="3">
    <source>
        <dbReference type="Proteomes" id="UP001295684"/>
    </source>
</evidence>
<evidence type="ECO:0000313" key="2">
    <source>
        <dbReference type="EMBL" id="CAI2382169.1"/>
    </source>
</evidence>
<name>A0AAD1Y025_EUPCR</name>
<accession>A0AAD1Y025</accession>
<sequence>MRAGAPEVSSLTTSRSWITLIPPLRSFKILIYLLIFSSFTDLKIFTTILLSFSASIPS</sequence>
<keyword evidence="1" id="KW-0472">Membrane</keyword>
<feature type="transmembrane region" description="Helical" evidence="1">
    <location>
        <begin position="29"/>
        <end position="52"/>
    </location>
</feature>
<evidence type="ECO:0000256" key="1">
    <source>
        <dbReference type="SAM" id="Phobius"/>
    </source>
</evidence>
<keyword evidence="1" id="KW-0812">Transmembrane</keyword>
<protein>
    <submittedName>
        <fullName evidence="2">Uncharacterized protein</fullName>
    </submittedName>
</protein>
<keyword evidence="3" id="KW-1185">Reference proteome</keyword>
<dbReference type="EMBL" id="CAMPGE010024321">
    <property type="protein sequence ID" value="CAI2382169.1"/>
    <property type="molecule type" value="Genomic_DNA"/>
</dbReference>
<dbReference type="Proteomes" id="UP001295684">
    <property type="component" value="Unassembled WGS sequence"/>
</dbReference>
<dbReference type="AlphaFoldDB" id="A0AAD1Y025"/>
<keyword evidence="1" id="KW-1133">Transmembrane helix</keyword>
<comment type="caution">
    <text evidence="2">The sequence shown here is derived from an EMBL/GenBank/DDBJ whole genome shotgun (WGS) entry which is preliminary data.</text>
</comment>
<gene>
    <name evidence="2" type="ORF">ECRASSUSDP1_LOCUS23638</name>
</gene>
<organism evidence="2 3">
    <name type="scientific">Euplotes crassus</name>
    <dbReference type="NCBI Taxonomy" id="5936"/>
    <lineage>
        <taxon>Eukaryota</taxon>
        <taxon>Sar</taxon>
        <taxon>Alveolata</taxon>
        <taxon>Ciliophora</taxon>
        <taxon>Intramacronucleata</taxon>
        <taxon>Spirotrichea</taxon>
        <taxon>Hypotrichia</taxon>
        <taxon>Euplotida</taxon>
        <taxon>Euplotidae</taxon>
        <taxon>Moneuplotes</taxon>
    </lineage>
</organism>